<name>A0A0A6ZE46_AUXPR</name>
<dbReference type="PANTHER" id="PTHR12534">
    <property type="entry name" value="30S RIBOSOMAL PROTEIN S2 PROKARYOTIC AND ORGANELLAR"/>
    <property type="match status" value="1"/>
</dbReference>
<sequence length="278" mass="32430">MVWSTNYTPLNKSGSFYFRLTKRTIKTSPKTRSIGIDKETTNYYRKATHFGHKSIYLSETNSWHPSMSQYHLGIRNDITICNLQQTQKCLSRAFYVLNKILENGGNVLIVNTNPEFYKLSINSMKFIEKNLPFKTFRLLSYCFYKWIGGTLTNYKQISRSIYCYIKFSQRCSDFCERNNIDFTRYQKIKKCFQGYGTVSDNSIVVSLQHKPDIIFLFNPSDNQNLISEANRLQIPIIGCTDTSSDATGITYPIPCNNTSVEFTLYLYKKLYRVLKNLK</sequence>
<keyword evidence="3" id="KW-0687">Ribonucleoprotein</keyword>
<dbReference type="SUPFAM" id="SSF52313">
    <property type="entry name" value="Ribosomal protein S2"/>
    <property type="match status" value="1"/>
</dbReference>
<dbReference type="InterPro" id="IPR001865">
    <property type="entry name" value="Ribosomal_uS2"/>
</dbReference>
<dbReference type="GO" id="GO:0003735">
    <property type="term" value="F:structural constituent of ribosome"/>
    <property type="evidence" value="ECO:0007669"/>
    <property type="project" value="InterPro"/>
</dbReference>
<dbReference type="Gene3D" id="3.40.50.10490">
    <property type="entry name" value="Glucose-6-phosphate isomerase like protein, domain 1"/>
    <property type="match status" value="1"/>
</dbReference>
<evidence type="ECO:0000313" key="5">
    <source>
        <dbReference type="EMBL" id="ARV87640.1"/>
    </source>
</evidence>
<dbReference type="GO" id="GO:0005763">
    <property type="term" value="C:mitochondrial small ribosomal subunit"/>
    <property type="evidence" value="ECO:0007669"/>
    <property type="project" value="TreeGrafter"/>
</dbReference>
<keyword evidence="2 4" id="KW-0689">Ribosomal protein</keyword>
<dbReference type="InterPro" id="IPR023591">
    <property type="entry name" value="Ribosomal_uS2_flav_dom_sf"/>
</dbReference>
<dbReference type="GeneID" id="22656775"/>
<reference evidence="4" key="1">
    <citation type="submission" date="2013-03" db="EMBL/GenBank/DDBJ databases">
        <title>Organelle genomes of microalga Chlorella protothecoides reveal evolution from autotroph to heterotroph.</title>
        <authorList>
            <person name="Yan D."/>
            <person name="Wang Y."/>
            <person name="Shen Y."/>
            <person name="Gong J."/>
            <person name="Gao C."/>
            <person name="Jiang H."/>
            <person name="Dai J."/>
            <person name="Wu Q."/>
        </authorList>
    </citation>
    <scope>NUCLEOTIDE SEQUENCE</scope>
</reference>
<proteinExistence type="inferred from homology"/>
<dbReference type="PANTHER" id="PTHR12534:SF0">
    <property type="entry name" value="SMALL RIBOSOMAL SUBUNIT PROTEIN US2M"/>
    <property type="match status" value="1"/>
</dbReference>
<dbReference type="HAMAP" id="MF_00291_B">
    <property type="entry name" value="Ribosomal_uS2_B"/>
    <property type="match status" value="1"/>
</dbReference>
<dbReference type="Gene3D" id="1.10.287.610">
    <property type="entry name" value="Helix hairpin bin"/>
    <property type="match status" value="1"/>
</dbReference>
<evidence type="ECO:0000256" key="1">
    <source>
        <dbReference type="ARBA" id="ARBA00006242"/>
    </source>
</evidence>
<dbReference type="AlphaFoldDB" id="A0A0A6ZE46"/>
<dbReference type="KEGG" id="apro:ChprMp020"/>
<reference evidence="5" key="2">
    <citation type="submission" date="2017-02" db="EMBL/GenBank/DDBJ databases">
        <title>Whole genome sequencing of photosynthetic microalga Auxenochlorella protothecoides UTEX 2341.</title>
        <authorList>
            <person name="Patelou M."/>
            <person name="Skliros D."/>
            <person name="Kalliampakou K.I."/>
            <person name="Ioannidis N.E."/>
            <person name="Papazi A."/>
            <person name="Katharios P."/>
            <person name="Kotzabasis K."/>
            <person name="Flemetakis E."/>
        </authorList>
    </citation>
    <scope>NUCLEOTIDE SEQUENCE</scope>
    <source>
        <strain evidence="5">UTEX 2341</strain>
    </source>
</reference>
<evidence type="ECO:0000256" key="2">
    <source>
        <dbReference type="ARBA" id="ARBA00022980"/>
    </source>
</evidence>
<dbReference type="CDD" id="cd01425">
    <property type="entry name" value="RPS2"/>
    <property type="match status" value="1"/>
</dbReference>
<keyword evidence="4" id="KW-0496">Mitochondrion</keyword>
<evidence type="ECO:0000256" key="3">
    <source>
        <dbReference type="ARBA" id="ARBA00023274"/>
    </source>
</evidence>
<dbReference type="GO" id="GO:0006412">
    <property type="term" value="P:translation"/>
    <property type="evidence" value="ECO:0007669"/>
    <property type="project" value="InterPro"/>
</dbReference>
<dbReference type="Pfam" id="PF00318">
    <property type="entry name" value="Ribosomal_S2"/>
    <property type="match status" value="1"/>
</dbReference>
<comment type="similarity">
    <text evidence="1">Belongs to the universal ribosomal protein uS2 family.</text>
</comment>
<dbReference type="RefSeq" id="YP_009112913.1">
    <property type="nucleotide sequence ID" value="NC_026009.1"/>
</dbReference>
<gene>
    <name evidence="4" type="primary">rps2</name>
    <name evidence="5" type="ORF">BW920_0095</name>
    <name evidence="4" type="ORF">ChprMp020</name>
</gene>
<evidence type="ECO:0000313" key="4">
    <source>
        <dbReference type="EMBL" id="AGN72424.1"/>
    </source>
</evidence>
<geneLocation type="mitochondrion" evidence="4"/>
<organism evidence="4">
    <name type="scientific">Auxenochlorella protothecoides</name>
    <name type="common">Green microalga</name>
    <name type="synonym">Chlorella protothecoides</name>
    <dbReference type="NCBI Taxonomy" id="3075"/>
    <lineage>
        <taxon>Eukaryota</taxon>
        <taxon>Viridiplantae</taxon>
        <taxon>Chlorophyta</taxon>
        <taxon>core chlorophytes</taxon>
        <taxon>Trebouxiophyceae</taxon>
        <taxon>Chlorellales</taxon>
        <taxon>Chlorellaceae</taxon>
        <taxon>Auxenochlorella</taxon>
    </lineage>
</organism>
<dbReference type="InterPro" id="IPR005706">
    <property type="entry name" value="Ribosomal_uS2_bac/mit/plastid"/>
</dbReference>
<accession>A0A0A6ZE46</accession>
<dbReference type="NCBIfam" id="TIGR01011">
    <property type="entry name" value="rpsB_bact"/>
    <property type="match status" value="1"/>
</dbReference>
<dbReference type="InterPro" id="IPR018130">
    <property type="entry name" value="Ribosomal_uS2_CS"/>
</dbReference>
<dbReference type="PROSITE" id="PS00963">
    <property type="entry name" value="RIBOSOMAL_S2_2"/>
    <property type="match status" value="1"/>
</dbReference>
<dbReference type="EMBL" id="KC843974">
    <property type="protein sequence ID" value="AGN72424.1"/>
    <property type="molecule type" value="Genomic_DNA"/>
</dbReference>
<dbReference type="EMBL" id="KY681419">
    <property type="protein sequence ID" value="ARV87640.1"/>
    <property type="molecule type" value="Genomic_DNA"/>
</dbReference>
<protein>
    <submittedName>
        <fullName evidence="4 5">Ribosomal protein S2</fullName>
    </submittedName>
</protein>